<organism evidence="2 3">
    <name type="scientific">Cylicostephanus goldi</name>
    <name type="common">Nematode worm</name>
    <dbReference type="NCBI Taxonomy" id="71465"/>
    <lineage>
        <taxon>Eukaryota</taxon>
        <taxon>Metazoa</taxon>
        <taxon>Ecdysozoa</taxon>
        <taxon>Nematoda</taxon>
        <taxon>Chromadorea</taxon>
        <taxon>Rhabditida</taxon>
        <taxon>Rhabditina</taxon>
        <taxon>Rhabditomorpha</taxon>
        <taxon>Strongyloidea</taxon>
        <taxon>Strongylidae</taxon>
        <taxon>Cylicostephanus</taxon>
    </lineage>
</organism>
<dbReference type="InterPro" id="IPR029058">
    <property type="entry name" value="AB_hydrolase_fold"/>
</dbReference>
<feature type="domain" description="Fungal lipase-type" evidence="1">
    <location>
        <begin position="2"/>
        <end position="76"/>
    </location>
</feature>
<dbReference type="PANTHER" id="PTHR45908">
    <property type="entry name" value="PROTEIN CBG11750-RELATED"/>
    <property type="match status" value="1"/>
</dbReference>
<dbReference type="EMBL" id="UYRV01116687">
    <property type="protein sequence ID" value="VDN30224.1"/>
    <property type="molecule type" value="Genomic_DNA"/>
</dbReference>
<gene>
    <name evidence="2" type="ORF">CGOC_LOCUS11485</name>
</gene>
<evidence type="ECO:0000313" key="3">
    <source>
        <dbReference type="Proteomes" id="UP000271889"/>
    </source>
</evidence>
<dbReference type="AlphaFoldDB" id="A0A3P7MKX5"/>
<dbReference type="GO" id="GO:0006629">
    <property type="term" value="P:lipid metabolic process"/>
    <property type="evidence" value="ECO:0007669"/>
    <property type="project" value="InterPro"/>
</dbReference>
<dbReference type="SUPFAM" id="SSF53474">
    <property type="entry name" value="alpha/beta-Hydrolases"/>
    <property type="match status" value="1"/>
</dbReference>
<dbReference type="InterPro" id="IPR002921">
    <property type="entry name" value="Fungal_lipase-type"/>
</dbReference>
<dbReference type="CDD" id="cd00519">
    <property type="entry name" value="Lipase_3"/>
    <property type="match status" value="1"/>
</dbReference>
<accession>A0A3P7MKX5</accession>
<dbReference type="Gene3D" id="3.40.50.1820">
    <property type="entry name" value="alpha/beta hydrolase"/>
    <property type="match status" value="1"/>
</dbReference>
<dbReference type="OrthoDB" id="5866690at2759"/>
<dbReference type="Pfam" id="PF01764">
    <property type="entry name" value="Lipase_3"/>
    <property type="match status" value="1"/>
</dbReference>
<sequence>MDRQFKNLYENHPDYDIWITGHSLGGAMASLAAHYIKNEFQIPENKIKLITFGQPRTGDYGYAHAFDAQVGHSVSYITSWHRGFHPVPYCPNHI</sequence>
<reference evidence="2 3" key="1">
    <citation type="submission" date="2018-11" db="EMBL/GenBank/DDBJ databases">
        <authorList>
            <consortium name="Pathogen Informatics"/>
        </authorList>
    </citation>
    <scope>NUCLEOTIDE SEQUENCE [LARGE SCALE GENOMIC DNA]</scope>
</reference>
<dbReference type="Proteomes" id="UP000271889">
    <property type="component" value="Unassembled WGS sequence"/>
</dbReference>
<evidence type="ECO:0000313" key="2">
    <source>
        <dbReference type="EMBL" id="VDN30224.1"/>
    </source>
</evidence>
<protein>
    <recommendedName>
        <fullName evidence="1">Fungal lipase-type domain-containing protein</fullName>
    </recommendedName>
</protein>
<name>A0A3P7MKX5_CYLGO</name>
<evidence type="ECO:0000259" key="1">
    <source>
        <dbReference type="Pfam" id="PF01764"/>
    </source>
</evidence>
<proteinExistence type="predicted"/>
<keyword evidence="3" id="KW-1185">Reference proteome</keyword>